<dbReference type="SUPFAM" id="SSF51735">
    <property type="entry name" value="NAD(P)-binding Rossmann-fold domains"/>
    <property type="match status" value="1"/>
</dbReference>
<protein>
    <recommendedName>
        <fullName evidence="3">NAD(P)-binding domain-containing protein</fullName>
    </recommendedName>
</protein>
<dbReference type="Gene3D" id="3.40.50.720">
    <property type="entry name" value="NAD(P)-binding Rossmann-like Domain"/>
    <property type="match status" value="2"/>
</dbReference>
<dbReference type="InterPro" id="IPR036291">
    <property type="entry name" value="NAD(P)-bd_dom_sf"/>
</dbReference>
<dbReference type="Proteomes" id="UP000664203">
    <property type="component" value="Unassembled WGS sequence"/>
</dbReference>
<dbReference type="EMBL" id="CAJPDR010000087">
    <property type="protein sequence ID" value="CAF9916061.1"/>
    <property type="molecule type" value="Genomic_DNA"/>
</dbReference>
<comment type="caution">
    <text evidence="1">The sequence shown here is derived from an EMBL/GenBank/DDBJ whole genome shotgun (WGS) entry which is preliminary data.</text>
</comment>
<keyword evidence="2" id="KW-1185">Reference proteome</keyword>
<evidence type="ECO:0000313" key="2">
    <source>
        <dbReference type="Proteomes" id="UP000664203"/>
    </source>
</evidence>
<dbReference type="AlphaFoldDB" id="A0A8H3EYU5"/>
<dbReference type="OrthoDB" id="153074at2759"/>
<sequence>MATKNIIVTYASRGIRHPIATHLLSPALSRNVLLAAHAVKSLEESQSGYPSQASYVSRDASSPSIAESIVSTTVSQKGRLSALILNHRALGQINGRIIFTSSDSVEDGFRNAIGAVNHLTNVSSKEEEPNVTALAIRPGTVGTDLVREMLENERVDGDLRRVRRTVRDEGTMAGLGDLGRVIARLVLAARGKHAGLGCY</sequence>
<evidence type="ECO:0008006" key="3">
    <source>
        <dbReference type="Google" id="ProtNLM"/>
    </source>
</evidence>
<evidence type="ECO:0000313" key="1">
    <source>
        <dbReference type="EMBL" id="CAF9916061.1"/>
    </source>
</evidence>
<proteinExistence type="predicted"/>
<accession>A0A8H3EYU5</accession>
<name>A0A8H3EYU5_9LECA</name>
<gene>
    <name evidence="1" type="ORF">ALECFALPRED_010487</name>
</gene>
<reference evidence="1" key="1">
    <citation type="submission" date="2021-03" db="EMBL/GenBank/DDBJ databases">
        <authorList>
            <person name="Tagirdzhanova G."/>
        </authorList>
    </citation>
    <scope>NUCLEOTIDE SEQUENCE</scope>
</reference>
<organism evidence="1 2">
    <name type="scientific">Alectoria fallacina</name>
    <dbReference type="NCBI Taxonomy" id="1903189"/>
    <lineage>
        <taxon>Eukaryota</taxon>
        <taxon>Fungi</taxon>
        <taxon>Dikarya</taxon>
        <taxon>Ascomycota</taxon>
        <taxon>Pezizomycotina</taxon>
        <taxon>Lecanoromycetes</taxon>
        <taxon>OSLEUM clade</taxon>
        <taxon>Lecanoromycetidae</taxon>
        <taxon>Lecanorales</taxon>
        <taxon>Lecanorineae</taxon>
        <taxon>Parmeliaceae</taxon>
        <taxon>Alectoria</taxon>
    </lineage>
</organism>